<name>A0A2M9EYH5_9BACL</name>
<dbReference type="PANTHER" id="PTHR34820:SF4">
    <property type="entry name" value="INNER MEMBRANE PROTEIN YEBZ"/>
    <property type="match status" value="1"/>
</dbReference>
<feature type="transmembrane region" description="Helical" evidence="6">
    <location>
        <begin position="308"/>
        <end position="331"/>
    </location>
</feature>
<dbReference type="GO" id="GO:0006825">
    <property type="term" value="P:copper ion transport"/>
    <property type="evidence" value="ECO:0007669"/>
    <property type="project" value="InterPro"/>
</dbReference>
<keyword evidence="2" id="KW-1003">Cell membrane</keyword>
<dbReference type="AlphaFoldDB" id="A0A2M9EYH5"/>
<evidence type="ECO:0000256" key="3">
    <source>
        <dbReference type="ARBA" id="ARBA00022692"/>
    </source>
</evidence>
<dbReference type="GO" id="GO:0005886">
    <property type="term" value="C:plasma membrane"/>
    <property type="evidence" value="ECO:0007669"/>
    <property type="project" value="UniProtKB-SubCell"/>
</dbReference>
<dbReference type="InterPro" id="IPR032694">
    <property type="entry name" value="CopC/D"/>
</dbReference>
<dbReference type="RefSeq" id="WP_100354033.1">
    <property type="nucleotide sequence ID" value="NZ_PCGR01000003.1"/>
</dbReference>
<sequence>MELFVMVGQLVLSLGLAVLVGSFLLLAVPVSARPALSISPLVILGSVLAVVAGAAIPIFQIAQALTPRLSFTTALETVLLTYRTGLAWDFTLLGGVLLVVIYALFNHRSERIFQVAYLALTVFMIGTIAWASHASSIAPIKGFVGDFLHLLAAAIWVGVVVVIAWFSTNTANWKPWLGWFSPVAFICFVTMGLSGFLLMDLTVPNYVTGLSTSYGQGLFIKQLLMIPLIAYIVINSFFMKRWMDARKLDPVPWVRAESIILIAIFAVTAFFSHQAPPSSMVMEANVSKLSAFFLQAPVQNGMELSLQLGVGTFLFTGLALLFGGLVVTAFIKKAPLLAGGLFSIAAVASAYMGLMSGINIV</sequence>
<feature type="transmembrane region" description="Helical" evidence="6">
    <location>
        <begin position="147"/>
        <end position="167"/>
    </location>
</feature>
<feature type="transmembrane region" description="Helical" evidence="6">
    <location>
        <begin position="219"/>
        <end position="238"/>
    </location>
</feature>
<proteinExistence type="predicted"/>
<evidence type="ECO:0000259" key="7">
    <source>
        <dbReference type="Pfam" id="PF05425"/>
    </source>
</evidence>
<evidence type="ECO:0000256" key="6">
    <source>
        <dbReference type="SAM" id="Phobius"/>
    </source>
</evidence>
<feature type="transmembrane region" description="Helical" evidence="6">
    <location>
        <begin position="179"/>
        <end position="199"/>
    </location>
</feature>
<feature type="transmembrane region" description="Helical" evidence="6">
    <location>
        <begin position="259"/>
        <end position="275"/>
    </location>
</feature>
<gene>
    <name evidence="8" type="ORF">CQS04_10150</name>
</gene>
<dbReference type="OrthoDB" id="2387346at2"/>
<reference evidence="8 9" key="1">
    <citation type="submission" date="2017-10" db="EMBL/GenBank/DDBJ databases">
        <title>Draft genome of Chryseomicrobium casticus sp. nov.</title>
        <authorList>
            <person name="Chakraborty R."/>
            <person name="Saha T."/>
        </authorList>
    </citation>
    <scope>NUCLEOTIDE SEQUENCE [LARGE SCALE GENOMIC DNA]</scope>
    <source>
        <strain evidence="8 9">ET03</strain>
    </source>
</reference>
<evidence type="ECO:0000313" key="8">
    <source>
        <dbReference type="EMBL" id="PJK16258.1"/>
    </source>
</evidence>
<keyword evidence="5 6" id="KW-0472">Membrane</keyword>
<feature type="transmembrane region" description="Helical" evidence="6">
    <location>
        <begin position="6"/>
        <end position="29"/>
    </location>
</feature>
<feature type="domain" description="Copper resistance protein D" evidence="7">
    <location>
        <begin position="176"/>
        <end position="270"/>
    </location>
</feature>
<evidence type="ECO:0000256" key="2">
    <source>
        <dbReference type="ARBA" id="ARBA00022475"/>
    </source>
</evidence>
<evidence type="ECO:0000256" key="4">
    <source>
        <dbReference type="ARBA" id="ARBA00022989"/>
    </source>
</evidence>
<feature type="transmembrane region" description="Helical" evidence="6">
    <location>
        <begin position="41"/>
        <end position="65"/>
    </location>
</feature>
<protein>
    <recommendedName>
        <fullName evidence="7">Copper resistance protein D domain-containing protein</fullName>
    </recommendedName>
</protein>
<dbReference type="Pfam" id="PF05425">
    <property type="entry name" value="CopD"/>
    <property type="match status" value="1"/>
</dbReference>
<feature type="transmembrane region" description="Helical" evidence="6">
    <location>
        <begin position="112"/>
        <end position="132"/>
    </location>
</feature>
<dbReference type="EMBL" id="PCGR01000003">
    <property type="protein sequence ID" value="PJK16258.1"/>
    <property type="molecule type" value="Genomic_DNA"/>
</dbReference>
<feature type="transmembrane region" description="Helical" evidence="6">
    <location>
        <begin position="85"/>
        <end position="105"/>
    </location>
</feature>
<evidence type="ECO:0000313" key="9">
    <source>
        <dbReference type="Proteomes" id="UP000228680"/>
    </source>
</evidence>
<comment type="caution">
    <text evidence="8">The sequence shown here is derived from an EMBL/GenBank/DDBJ whole genome shotgun (WGS) entry which is preliminary data.</text>
</comment>
<dbReference type="PANTHER" id="PTHR34820">
    <property type="entry name" value="INNER MEMBRANE PROTEIN YEBZ"/>
    <property type="match status" value="1"/>
</dbReference>
<organism evidence="8 9">
    <name type="scientific">Chryseomicrobium excrementi</name>
    <dbReference type="NCBI Taxonomy" id="2041346"/>
    <lineage>
        <taxon>Bacteria</taxon>
        <taxon>Bacillati</taxon>
        <taxon>Bacillota</taxon>
        <taxon>Bacilli</taxon>
        <taxon>Bacillales</taxon>
        <taxon>Caryophanaceae</taxon>
        <taxon>Chryseomicrobium</taxon>
    </lineage>
</organism>
<feature type="transmembrane region" description="Helical" evidence="6">
    <location>
        <begin position="336"/>
        <end position="358"/>
    </location>
</feature>
<dbReference type="InterPro" id="IPR008457">
    <property type="entry name" value="Cu-R_CopD_dom"/>
</dbReference>
<evidence type="ECO:0000256" key="5">
    <source>
        <dbReference type="ARBA" id="ARBA00023136"/>
    </source>
</evidence>
<keyword evidence="9" id="KW-1185">Reference proteome</keyword>
<dbReference type="Proteomes" id="UP000228680">
    <property type="component" value="Unassembled WGS sequence"/>
</dbReference>
<keyword evidence="4 6" id="KW-1133">Transmembrane helix</keyword>
<keyword evidence="3 6" id="KW-0812">Transmembrane</keyword>
<accession>A0A2M9EYH5</accession>
<evidence type="ECO:0000256" key="1">
    <source>
        <dbReference type="ARBA" id="ARBA00004651"/>
    </source>
</evidence>
<comment type="subcellular location">
    <subcellularLocation>
        <location evidence="1">Cell membrane</location>
        <topology evidence="1">Multi-pass membrane protein</topology>
    </subcellularLocation>
</comment>